<comment type="pathway">
    <text evidence="1">Cofactor biosynthesis; molybdopterin biosynthesis.</text>
</comment>
<evidence type="ECO:0000256" key="5">
    <source>
        <dbReference type="ARBA" id="ARBA00022840"/>
    </source>
</evidence>
<reference evidence="15 16" key="1">
    <citation type="submission" date="2019-07" db="EMBL/GenBank/DDBJ databases">
        <title>Whole genome shotgun sequence of Vibrio sagamiensis NBRC 104589.</title>
        <authorList>
            <person name="Hosoyama A."/>
            <person name="Uohara A."/>
            <person name="Ohji S."/>
            <person name="Ichikawa N."/>
        </authorList>
    </citation>
    <scope>NUCLEOTIDE SEQUENCE [LARGE SCALE GENOMIC DNA]</scope>
    <source>
        <strain evidence="15 16">NBRC 104589</strain>
    </source>
</reference>
<dbReference type="GO" id="GO:0008641">
    <property type="term" value="F:ubiquitin-like modifier activating enzyme activity"/>
    <property type="evidence" value="ECO:0007669"/>
    <property type="project" value="InterPro"/>
</dbReference>
<dbReference type="GO" id="GO:0004792">
    <property type="term" value="F:thiosulfate-cyanide sulfurtransferase activity"/>
    <property type="evidence" value="ECO:0007669"/>
    <property type="project" value="TreeGrafter"/>
</dbReference>
<evidence type="ECO:0000256" key="11">
    <source>
        <dbReference type="ARBA" id="ARBA00075110"/>
    </source>
</evidence>
<evidence type="ECO:0000256" key="10">
    <source>
        <dbReference type="ARBA" id="ARBA00073635"/>
    </source>
</evidence>
<dbReference type="EMBL" id="BJXJ01000048">
    <property type="protein sequence ID" value="GEM77311.1"/>
    <property type="molecule type" value="Genomic_DNA"/>
</dbReference>
<proteinExistence type="inferred from homology"/>
<dbReference type="InterPro" id="IPR045886">
    <property type="entry name" value="ThiF/MoeB/HesA"/>
</dbReference>
<protein>
    <recommendedName>
        <fullName evidence="10">Molybdopterin-synthase adenylyltransferase</fullName>
        <ecNumber evidence="9">2.7.7.80</ecNumber>
    </recommendedName>
    <alternativeName>
        <fullName evidence="13">MoaD protein adenylase</fullName>
    </alternativeName>
    <alternativeName>
        <fullName evidence="11">Molybdopterin-converting factor subunit 1 adenylase</fullName>
    </alternativeName>
    <alternativeName>
        <fullName evidence="12">Sulfur carrier protein MoaD adenylyltransferase</fullName>
    </alternativeName>
</protein>
<evidence type="ECO:0000256" key="9">
    <source>
        <dbReference type="ARBA" id="ARBA00066884"/>
    </source>
</evidence>
<keyword evidence="5" id="KW-0067">ATP-binding</keyword>
<evidence type="ECO:0000256" key="6">
    <source>
        <dbReference type="ARBA" id="ARBA00052218"/>
    </source>
</evidence>
<gene>
    <name evidence="15" type="ORF">VSA01S_34230</name>
</gene>
<evidence type="ECO:0000256" key="3">
    <source>
        <dbReference type="ARBA" id="ARBA00022679"/>
    </source>
</evidence>
<comment type="function">
    <text evidence="7">Catalyzes the adenylation by ATP of the carboxyl group of the C-terminal glycine of sulfur carrier protein MoaD.</text>
</comment>
<organism evidence="15 16">
    <name type="scientific">Vibrio sagamiensis NBRC 104589</name>
    <dbReference type="NCBI Taxonomy" id="1219064"/>
    <lineage>
        <taxon>Bacteria</taxon>
        <taxon>Pseudomonadati</taxon>
        <taxon>Pseudomonadota</taxon>
        <taxon>Gammaproteobacteria</taxon>
        <taxon>Vibrionales</taxon>
        <taxon>Vibrionaceae</taxon>
        <taxon>Vibrio</taxon>
    </lineage>
</organism>
<evidence type="ECO:0000256" key="8">
    <source>
        <dbReference type="ARBA" id="ARBA00063809"/>
    </source>
</evidence>
<dbReference type="NCBIfam" id="TIGR02355">
    <property type="entry name" value="moeB"/>
    <property type="match status" value="1"/>
</dbReference>
<feature type="domain" description="THIF-type NAD/FAD binding fold" evidence="14">
    <location>
        <begin position="12"/>
        <end position="246"/>
    </location>
</feature>
<evidence type="ECO:0000256" key="7">
    <source>
        <dbReference type="ARBA" id="ARBA00055169"/>
    </source>
</evidence>
<keyword evidence="15" id="KW-0548">Nucleotidyltransferase</keyword>
<dbReference type="GO" id="GO:0008146">
    <property type="term" value="F:sulfotransferase activity"/>
    <property type="evidence" value="ECO:0007669"/>
    <property type="project" value="TreeGrafter"/>
</dbReference>
<dbReference type="NCBIfam" id="NF004281">
    <property type="entry name" value="PRK05690.1"/>
    <property type="match status" value="1"/>
</dbReference>
<sequence length="255" mass="28079">MEILSDQELLRYNRQIILKDFDFEGQEALKQASVLIIGAGGLGCTCSQYLATAGVGEITLIDDDIVEVSNLHRQVLHHEKDIGRQKVESAAEKLTQLNPHTTINTIAKRLEDSELHRLISQHTIVVDASDNVTTRNQLNKLCFSNKIPLISGAAIRMEGQVSVFTYTDSSLPCYQCLSALFGDDSLSCVEAGVMAPLVGIIGAVQAMEAIKVIAHYGQTMQGKLLILDALNMSWREMKLTQFPHCSVCSKHQPLE</sequence>
<evidence type="ECO:0000256" key="12">
    <source>
        <dbReference type="ARBA" id="ARBA00075328"/>
    </source>
</evidence>
<dbReference type="FunFam" id="3.40.50.720:FF:000033">
    <property type="entry name" value="Adenylyltransferase and sulfurtransferase MOCS3"/>
    <property type="match status" value="1"/>
</dbReference>
<keyword evidence="16" id="KW-1185">Reference proteome</keyword>
<dbReference type="Proteomes" id="UP000321922">
    <property type="component" value="Unassembled WGS sequence"/>
</dbReference>
<dbReference type="PANTHER" id="PTHR10953">
    <property type="entry name" value="UBIQUITIN-ACTIVATING ENZYME E1"/>
    <property type="match status" value="1"/>
</dbReference>
<evidence type="ECO:0000313" key="15">
    <source>
        <dbReference type="EMBL" id="GEM77311.1"/>
    </source>
</evidence>
<evidence type="ECO:0000256" key="13">
    <source>
        <dbReference type="ARBA" id="ARBA00078531"/>
    </source>
</evidence>
<dbReference type="GO" id="GO:0006777">
    <property type="term" value="P:Mo-molybdopterin cofactor biosynthetic process"/>
    <property type="evidence" value="ECO:0007669"/>
    <property type="project" value="InterPro"/>
</dbReference>
<comment type="catalytic activity">
    <reaction evidence="6">
        <text>[molybdopterin-synthase sulfur-carrier protein]-C-terminal Gly-Gly + ATP + H(+) = [molybdopterin-synthase sulfur-carrier protein]-C-terminal Gly-Gly-AMP + diphosphate</text>
        <dbReference type="Rhea" id="RHEA:43616"/>
        <dbReference type="Rhea" id="RHEA-COMP:12159"/>
        <dbReference type="Rhea" id="RHEA-COMP:12202"/>
        <dbReference type="ChEBI" id="CHEBI:15378"/>
        <dbReference type="ChEBI" id="CHEBI:30616"/>
        <dbReference type="ChEBI" id="CHEBI:33019"/>
        <dbReference type="ChEBI" id="CHEBI:90618"/>
        <dbReference type="ChEBI" id="CHEBI:90778"/>
        <dbReference type="EC" id="2.7.7.80"/>
    </reaction>
</comment>
<evidence type="ECO:0000259" key="14">
    <source>
        <dbReference type="Pfam" id="PF00899"/>
    </source>
</evidence>
<dbReference type="SUPFAM" id="SSF69572">
    <property type="entry name" value="Activating enzymes of the ubiquitin-like proteins"/>
    <property type="match status" value="1"/>
</dbReference>
<evidence type="ECO:0000256" key="4">
    <source>
        <dbReference type="ARBA" id="ARBA00022741"/>
    </source>
</evidence>
<comment type="similarity">
    <text evidence="2">Belongs to the HesA/MoeB/ThiF family.</text>
</comment>
<keyword evidence="3 15" id="KW-0808">Transferase</keyword>
<keyword evidence="4" id="KW-0547">Nucleotide-binding</keyword>
<dbReference type="GO" id="GO:0061605">
    <property type="term" value="F:molybdopterin-synthase adenylyltransferase activity"/>
    <property type="evidence" value="ECO:0007669"/>
    <property type="project" value="UniProtKB-EC"/>
</dbReference>
<evidence type="ECO:0000313" key="16">
    <source>
        <dbReference type="Proteomes" id="UP000321922"/>
    </source>
</evidence>
<dbReference type="Gene3D" id="3.40.50.720">
    <property type="entry name" value="NAD(P)-binding Rossmann-like Domain"/>
    <property type="match status" value="1"/>
</dbReference>
<comment type="caution">
    <text evidence="15">The sequence shown here is derived from an EMBL/GenBank/DDBJ whole genome shotgun (WGS) entry which is preliminary data.</text>
</comment>
<evidence type="ECO:0000256" key="2">
    <source>
        <dbReference type="ARBA" id="ARBA00009919"/>
    </source>
</evidence>
<dbReference type="EC" id="2.7.7.80" evidence="9"/>
<dbReference type="GO" id="GO:0005829">
    <property type="term" value="C:cytosol"/>
    <property type="evidence" value="ECO:0007669"/>
    <property type="project" value="TreeGrafter"/>
</dbReference>
<comment type="subunit">
    <text evidence="8">Homodimer. Forms a stable heterotetrameric complex of 2 MoeB and 2 MoaD during adenylation of MoaD.</text>
</comment>
<dbReference type="RefSeq" id="WP_039982575.1">
    <property type="nucleotide sequence ID" value="NZ_BAOJ01000121.1"/>
</dbReference>
<dbReference type="PANTHER" id="PTHR10953:SF194">
    <property type="entry name" value="MOLYBDOPTERIN-SYNTHASE ADENYLYLTRANSFERASE"/>
    <property type="match status" value="1"/>
</dbReference>
<dbReference type="GO" id="GO:0005524">
    <property type="term" value="F:ATP binding"/>
    <property type="evidence" value="ECO:0007669"/>
    <property type="project" value="UniProtKB-KW"/>
</dbReference>
<dbReference type="AlphaFoldDB" id="A0A511QJ48"/>
<dbReference type="InterPro" id="IPR012730">
    <property type="entry name" value="Mopterin_Synthase_Sase_MoeB"/>
</dbReference>
<dbReference type="InterPro" id="IPR035985">
    <property type="entry name" value="Ubiquitin-activating_enz"/>
</dbReference>
<dbReference type="OrthoDB" id="9804286at2"/>
<dbReference type="InterPro" id="IPR000594">
    <property type="entry name" value="ThiF_NAD_FAD-bd"/>
</dbReference>
<dbReference type="Pfam" id="PF00899">
    <property type="entry name" value="ThiF"/>
    <property type="match status" value="1"/>
</dbReference>
<dbReference type="CDD" id="cd00757">
    <property type="entry name" value="ThiF_MoeB_HesA_family"/>
    <property type="match status" value="1"/>
</dbReference>
<accession>A0A511QJ48</accession>
<name>A0A511QJ48_9VIBR</name>
<evidence type="ECO:0000256" key="1">
    <source>
        <dbReference type="ARBA" id="ARBA00005046"/>
    </source>
</evidence>